<dbReference type="EMBL" id="MTBP01000001">
    <property type="protein sequence ID" value="POM27306.1"/>
    <property type="molecule type" value="Genomic_DNA"/>
</dbReference>
<gene>
    <name evidence="2" type="ORF">BTM25_17190</name>
</gene>
<dbReference type="AlphaFoldDB" id="A0A2P4UQJ1"/>
<comment type="caution">
    <text evidence="2">The sequence shown here is derived from an EMBL/GenBank/DDBJ whole genome shotgun (WGS) entry which is preliminary data.</text>
</comment>
<proteinExistence type="predicted"/>
<evidence type="ECO:0000313" key="2">
    <source>
        <dbReference type="EMBL" id="POM27306.1"/>
    </source>
</evidence>
<evidence type="ECO:0000256" key="1">
    <source>
        <dbReference type="SAM" id="MobiDB-lite"/>
    </source>
</evidence>
<reference evidence="2 3" key="1">
    <citation type="journal article" date="2017" name="Chemistry">
        <title>Isolation, Biosynthesis and Chemical Modifications of Rubterolones A-F: Rare Tropolone Alkaloids from Actinomadura sp. 5-2.</title>
        <authorList>
            <person name="Guo H."/>
            <person name="Benndorf R."/>
            <person name="Leichnitz D."/>
            <person name="Klassen J.L."/>
            <person name="Vollmers J."/>
            <person name="Gorls H."/>
            <person name="Steinacker M."/>
            <person name="Weigel C."/>
            <person name="Dahse H.M."/>
            <person name="Kaster A.K."/>
            <person name="de Beer Z.W."/>
            <person name="Poulsen M."/>
            <person name="Beemelmanns C."/>
        </authorList>
    </citation>
    <scope>NUCLEOTIDE SEQUENCE [LARGE SCALE GENOMIC DNA]</scope>
    <source>
        <strain evidence="2 3">5-2</strain>
    </source>
</reference>
<feature type="region of interest" description="Disordered" evidence="1">
    <location>
        <begin position="20"/>
        <end position="45"/>
    </location>
</feature>
<accession>A0A2P4UQJ1</accession>
<dbReference type="RefSeq" id="WP_168212057.1">
    <property type="nucleotide sequence ID" value="NZ_MTBP01000001.1"/>
</dbReference>
<name>A0A2P4UQJ1_9ACTN</name>
<sequence>MRIPDFKVTQFIGLFDESGVPALAEAEPPDSPAQPDSRSAPFRPA</sequence>
<organism evidence="2 3">
    <name type="scientific">Actinomadura rubteroloni</name>
    <dbReference type="NCBI Taxonomy" id="1926885"/>
    <lineage>
        <taxon>Bacteria</taxon>
        <taxon>Bacillati</taxon>
        <taxon>Actinomycetota</taxon>
        <taxon>Actinomycetes</taxon>
        <taxon>Streptosporangiales</taxon>
        <taxon>Thermomonosporaceae</taxon>
        <taxon>Actinomadura</taxon>
    </lineage>
</organism>
<keyword evidence="3" id="KW-1185">Reference proteome</keyword>
<dbReference type="Proteomes" id="UP000242367">
    <property type="component" value="Unassembled WGS sequence"/>
</dbReference>
<evidence type="ECO:0000313" key="3">
    <source>
        <dbReference type="Proteomes" id="UP000242367"/>
    </source>
</evidence>
<protein>
    <submittedName>
        <fullName evidence="2">Uncharacterized protein</fullName>
    </submittedName>
</protein>